<organism evidence="2 3">
    <name type="scientific">Clohesyomyces aquaticus</name>
    <dbReference type="NCBI Taxonomy" id="1231657"/>
    <lineage>
        <taxon>Eukaryota</taxon>
        <taxon>Fungi</taxon>
        <taxon>Dikarya</taxon>
        <taxon>Ascomycota</taxon>
        <taxon>Pezizomycotina</taxon>
        <taxon>Dothideomycetes</taxon>
        <taxon>Pleosporomycetidae</taxon>
        <taxon>Pleosporales</taxon>
        <taxon>Lindgomycetaceae</taxon>
        <taxon>Clohesyomyces</taxon>
    </lineage>
</organism>
<dbReference type="Gene3D" id="3.40.50.300">
    <property type="entry name" value="P-loop containing nucleotide triphosphate hydrolases"/>
    <property type="match status" value="1"/>
</dbReference>
<dbReference type="InterPro" id="IPR027417">
    <property type="entry name" value="P-loop_NTPase"/>
</dbReference>
<dbReference type="InterPro" id="IPR041679">
    <property type="entry name" value="DNA2/NAM7-like_C"/>
</dbReference>
<gene>
    <name evidence="2" type="ORF">BCR34DRAFT_633456</name>
</gene>
<dbReference type="Pfam" id="PF13087">
    <property type="entry name" value="AAA_12"/>
    <property type="match status" value="1"/>
</dbReference>
<feature type="domain" description="DNA2/NAM7 helicase-like C-terminal" evidence="1">
    <location>
        <begin position="16"/>
        <end position="143"/>
    </location>
</feature>
<accession>A0A1Y2A436</accession>
<dbReference type="OrthoDB" id="6513042at2759"/>
<name>A0A1Y2A436_9PLEO</name>
<proteinExistence type="predicted"/>
<keyword evidence="3" id="KW-1185">Reference proteome</keyword>
<sequence>MRGAAARDRRLIDLDVITLDTKASSGSRYNLGALQIIARILRELRAAGVYKQGSITTITPCMANRDIFPTVLEEQGFIPQAPDFASLAALTIDTSQGDQADMVLINLVHGTVEEHFATFINNKRGLDFAFSRGCQYQVVVANMRSFNRSAATWPKLPKNCPNFWALKGYLEQNALVVNVPQYILRPN</sequence>
<evidence type="ECO:0000259" key="1">
    <source>
        <dbReference type="Pfam" id="PF13087"/>
    </source>
</evidence>
<dbReference type="AlphaFoldDB" id="A0A1Y2A436"/>
<evidence type="ECO:0000313" key="3">
    <source>
        <dbReference type="Proteomes" id="UP000193144"/>
    </source>
</evidence>
<protein>
    <recommendedName>
        <fullName evidence="1">DNA2/NAM7 helicase-like C-terminal domain-containing protein</fullName>
    </recommendedName>
</protein>
<dbReference type="Proteomes" id="UP000193144">
    <property type="component" value="Unassembled WGS sequence"/>
</dbReference>
<reference evidence="2 3" key="1">
    <citation type="submission" date="2016-07" db="EMBL/GenBank/DDBJ databases">
        <title>Pervasive Adenine N6-methylation of Active Genes in Fungi.</title>
        <authorList>
            <consortium name="DOE Joint Genome Institute"/>
            <person name="Mondo S.J."/>
            <person name="Dannebaum R.O."/>
            <person name="Kuo R.C."/>
            <person name="Labutti K."/>
            <person name="Haridas S."/>
            <person name="Kuo A."/>
            <person name="Salamov A."/>
            <person name="Ahrendt S.R."/>
            <person name="Lipzen A."/>
            <person name="Sullivan W."/>
            <person name="Andreopoulos W.B."/>
            <person name="Clum A."/>
            <person name="Lindquist E."/>
            <person name="Daum C."/>
            <person name="Ramamoorthy G.K."/>
            <person name="Gryganskyi A."/>
            <person name="Culley D."/>
            <person name="Magnuson J.K."/>
            <person name="James T.Y."/>
            <person name="O'Malley M.A."/>
            <person name="Stajich J.E."/>
            <person name="Spatafora J.W."/>
            <person name="Visel A."/>
            <person name="Grigoriev I.V."/>
        </authorList>
    </citation>
    <scope>NUCLEOTIDE SEQUENCE [LARGE SCALE GENOMIC DNA]</scope>
    <source>
        <strain evidence="2 3">CBS 115471</strain>
    </source>
</reference>
<comment type="caution">
    <text evidence="2">The sequence shown here is derived from an EMBL/GenBank/DDBJ whole genome shotgun (WGS) entry which is preliminary data.</text>
</comment>
<dbReference type="EMBL" id="MCFA01000013">
    <property type="protein sequence ID" value="ORY17291.1"/>
    <property type="molecule type" value="Genomic_DNA"/>
</dbReference>
<evidence type="ECO:0000313" key="2">
    <source>
        <dbReference type="EMBL" id="ORY17291.1"/>
    </source>
</evidence>